<feature type="compositionally biased region" description="Basic and acidic residues" evidence="1">
    <location>
        <begin position="1"/>
        <end position="27"/>
    </location>
</feature>
<evidence type="ECO:0000313" key="3">
    <source>
        <dbReference type="Proteomes" id="UP001066276"/>
    </source>
</evidence>
<protein>
    <submittedName>
        <fullName evidence="2">Uncharacterized protein</fullName>
    </submittedName>
</protein>
<organism evidence="2 3">
    <name type="scientific">Pleurodeles waltl</name>
    <name type="common">Iberian ribbed newt</name>
    <dbReference type="NCBI Taxonomy" id="8319"/>
    <lineage>
        <taxon>Eukaryota</taxon>
        <taxon>Metazoa</taxon>
        <taxon>Chordata</taxon>
        <taxon>Craniata</taxon>
        <taxon>Vertebrata</taxon>
        <taxon>Euteleostomi</taxon>
        <taxon>Amphibia</taxon>
        <taxon>Batrachia</taxon>
        <taxon>Caudata</taxon>
        <taxon>Salamandroidea</taxon>
        <taxon>Salamandridae</taxon>
        <taxon>Pleurodelinae</taxon>
        <taxon>Pleurodeles</taxon>
    </lineage>
</organism>
<evidence type="ECO:0000256" key="1">
    <source>
        <dbReference type="SAM" id="MobiDB-lite"/>
    </source>
</evidence>
<sequence length="101" mass="10792">MATQEKLEVKPSIKEVKGGPRGPKDLETTPTTARIMVRVLSSKGTTLWHHATSRIAPSPAPLRSMAERPSLQAGMASGVGWGGKLGGTHRMSQYVNLGKET</sequence>
<dbReference type="EMBL" id="JANPWB010000001">
    <property type="protein sequence ID" value="KAJ1215084.1"/>
    <property type="molecule type" value="Genomic_DNA"/>
</dbReference>
<reference evidence="2" key="1">
    <citation type="journal article" date="2022" name="bioRxiv">
        <title>Sequencing and chromosome-scale assembly of the giantPleurodeles waltlgenome.</title>
        <authorList>
            <person name="Brown T."/>
            <person name="Elewa A."/>
            <person name="Iarovenko S."/>
            <person name="Subramanian E."/>
            <person name="Araus A.J."/>
            <person name="Petzold A."/>
            <person name="Susuki M."/>
            <person name="Suzuki K.-i.T."/>
            <person name="Hayashi T."/>
            <person name="Toyoda A."/>
            <person name="Oliveira C."/>
            <person name="Osipova E."/>
            <person name="Leigh N.D."/>
            <person name="Simon A."/>
            <person name="Yun M.H."/>
        </authorList>
    </citation>
    <scope>NUCLEOTIDE SEQUENCE</scope>
    <source>
        <strain evidence="2">20211129_DDA</strain>
        <tissue evidence="2">Liver</tissue>
    </source>
</reference>
<accession>A0AAV7WPA9</accession>
<dbReference type="Proteomes" id="UP001066276">
    <property type="component" value="Chromosome 1_1"/>
</dbReference>
<keyword evidence="3" id="KW-1185">Reference proteome</keyword>
<dbReference type="AlphaFoldDB" id="A0AAV7WPA9"/>
<proteinExistence type="predicted"/>
<name>A0AAV7WPA9_PLEWA</name>
<evidence type="ECO:0000313" key="2">
    <source>
        <dbReference type="EMBL" id="KAJ1215084.1"/>
    </source>
</evidence>
<gene>
    <name evidence="2" type="ORF">NDU88_002694</name>
</gene>
<feature type="region of interest" description="Disordered" evidence="1">
    <location>
        <begin position="1"/>
        <end position="29"/>
    </location>
</feature>
<comment type="caution">
    <text evidence="2">The sequence shown here is derived from an EMBL/GenBank/DDBJ whole genome shotgun (WGS) entry which is preliminary data.</text>
</comment>